<keyword evidence="2" id="KW-0812">Transmembrane</keyword>
<dbReference type="CTD" id="9805468"/>
<feature type="compositionally biased region" description="Basic and acidic residues" evidence="1">
    <location>
        <begin position="1"/>
        <end position="29"/>
    </location>
</feature>
<reference evidence="3 4" key="1">
    <citation type="submission" date="2019-12" db="EMBL/GenBank/DDBJ databases">
        <title>Chromosome-level assembly of the Caenorhabditis remanei genome.</title>
        <authorList>
            <person name="Teterina A.A."/>
            <person name="Willis J.H."/>
            <person name="Phillips P.C."/>
        </authorList>
    </citation>
    <scope>NUCLEOTIDE SEQUENCE [LARGE SCALE GENOMIC DNA]</scope>
    <source>
        <strain evidence="3 4">PX506</strain>
        <tissue evidence="3">Whole organism</tissue>
    </source>
</reference>
<dbReference type="Proteomes" id="UP000483820">
    <property type="component" value="Chromosome II"/>
</dbReference>
<keyword evidence="2" id="KW-0472">Membrane</keyword>
<feature type="region of interest" description="Disordered" evidence="1">
    <location>
        <begin position="1"/>
        <end position="34"/>
    </location>
</feature>
<evidence type="ECO:0000256" key="2">
    <source>
        <dbReference type="SAM" id="Phobius"/>
    </source>
</evidence>
<accession>A0A6A5HMJ9</accession>
<feature type="transmembrane region" description="Helical" evidence="2">
    <location>
        <begin position="135"/>
        <end position="153"/>
    </location>
</feature>
<dbReference type="KEGG" id="crq:GCK72_007596"/>
<comment type="caution">
    <text evidence="3">The sequence shown here is derived from an EMBL/GenBank/DDBJ whole genome shotgun (WGS) entry which is preliminary data.</text>
</comment>
<dbReference type="GeneID" id="9805468"/>
<proteinExistence type="predicted"/>
<dbReference type="EMBL" id="WUAV01000002">
    <property type="protein sequence ID" value="KAF1767637.1"/>
    <property type="molecule type" value="Genomic_DNA"/>
</dbReference>
<protein>
    <submittedName>
        <fullName evidence="3">Uncharacterized protein</fullName>
    </submittedName>
</protein>
<gene>
    <name evidence="3" type="ORF">GCK72_007596</name>
</gene>
<organism evidence="3 4">
    <name type="scientific">Caenorhabditis remanei</name>
    <name type="common">Caenorhabditis vulgaris</name>
    <dbReference type="NCBI Taxonomy" id="31234"/>
    <lineage>
        <taxon>Eukaryota</taxon>
        <taxon>Metazoa</taxon>
        <taxon>Ecdysozoa</taxon>
        <taxon>Nematoda</taxon>
        <taxon>Chromadorea</taxon>
        <taxon>Rhabditida</taxon>
        <taxon>Rhabditina</taxon>
        <taxon>Rhabditomorpha</taxon>
        <taxon>Rhabditoidea</taxon>
        <taxon>Rhabditidae</taxon>
        <taxon>Peloderinae</taxon>
        <taxon>Caenorhabditis</taxon>
    </lineage>
</organism>
<evidence type="ECO:0000313" key="3">
    <source>
        <dbReference type="EMBL" id="KAF1767637.1"/>
    </source>
</evidence>
<evidence type="ECO:0000313" key="4">
    <source>
        <dbReference type="Proteomes" id="UP000483820"/>
    </source>
</evidence>
<evidence type="ECO:0000256" key="1">
    <source>
        <dbReference type="SAM" id="MobiDB-lite"/>
    </source>
</evidence>
<dbReference type="RefSeq" id="XP_003107142.2">
    <property type="nucleotide sequence ID" value="XM_003107094.2"/>
</dbReference>
<feature type="compositionally biased region" description="Basic and acidic residues" evidence="1">
    <location>
        <begin position="97"/>
        <end position="113"/>
    </location>
</feature>
<keyword evidence="2" id="KW-1133">Transmembrane helix</keyword>
<dbReference type="AlphaFoldDB" id="A0A6A5HMJ9"/>
<feature type="region of interest" description="Disordered" evidence="1">
    <location>
        <begin position="79"/>
        <end position="113"/>
    </location>
</feature>
<sequence length="154" mass="17200">MRVSVQDRADQGQTREDRPANHHRPDEKSQATSVQKIRNAQNTIVILLVLVNTATSDIFGEIKHQNPWPVKWPTQEELYGRPQIGGPEDNHPPVAFEQKEKEPESECQDGLKNDDGLCIKGTSTHSTPETSSANLIGFPVAVGILQLVITFYIY</sequence>
<name>A0A6A5HMJ9_CAERE</name>